<protein>
    <submittedName>
        <fullName evidence="1">Protein of uncharacterized function (DUF3159)</fullName>
    </submittedName>
</protein>
<dbReference type="RefSeq" id="WP_016893172.1">
    <property type="nucleotide sequence ID" value="NZ_CP014950.1"/>
</dbReference>
<dbReference type="Proteomes" id="UP000045782">
    <property type="component" value="Unassembled WGS sequence"/>
</dbReference>
<name>A0A0U0YRS6_9MYCO</name>
<gene>
    <name evidence="1" type="ORF">ERS075579_01790</name>
</gene>
<dbReference type="EMBL" id="CSWP01000003">
    <property type="protein sequence ID" value="CPV46709.1"/>
    <property type="molecule type" value="Genomic_DNA"/>
</dbReference>
<evidence type="ECO:0000313" key="2">
    <source>
        <dbReference type="Proteomes" id="UP000045782"/>
    </source>
</evidence>
<sequence>MTGIFEASARTNRKPTLLEQSGGLSGLVYAGLPSVTFTMGNSAFGLAGAIWISMATAAAIAAWRWLRNQALQPAVSGVLGVAVSAAIAVQVGSAKGFFLMGIWTSLIAAVVFAMSVVIGWPLVGVIWHGLTGSGQRWREDKPSRTAFTLATLAVTVVFASRFVVQQWLYTQDSVGWLVTARIVMGYPLLGAALLVVIWAVRRSQRRISPHESATAAADPGR</sequence>
<dbReference type="AlphaFoldDB" id="A0A0U0YRS6"/>
<proteinExistence type="predicted"/>
<dbReference type="InterPro" id="IPR016566">
    <property type="entry name" value="UCP010219"/>
</dbReference>
<dbReference type="Pfam" id="PF11361">
    <property type="entry name" value="DUF3159"/>
    <property type="match status" value="1"/>
</dbReference>
<evidence type="ECO:0000313" key="1">
    <source>
        <dbReference type="EMBL" id="CPV46709.1"/>
    </source>
</evidence>
<reference evidence="1 2" key="1">
    <citation type="submission" date="2015-03" db="EMBL/GenBank/DDBJ databases">
        <authorList>
            <person name="Murphy D."/>
        </authorList>
    </citation>
    <scope>NUCLEOTIDE SEQUENCE [LARGE SCALE GENOMIC DNA]</scope>
    <source>
        <strain evidence="1 2">PAP088</strain>
    </source>
</reference>
<accession>A0A0U0YRS6</accession>
<dbReference type="PIRSF" id="PIRSF010219">
    <property type="entry name" value="UCP010219"/>
    <property type="match status" value="1"/>
</dbReference>
<organism evidence="1 2">
    <name type="scientific">Mycobacteroides abscessus</name>
    <dbReference type="NCBI Taxonomy" id="36809"/>
    <lineage>
        <taxon>Bacteria</taxon>
        <taxon>Bacillati</taxon>
        <taxon>Actinomycetota</taxon>
        <taxon>Actinomycetes</taxon>
        <taxon>Mycobacteriales</taxon>
        <taxon>Mycobacteriaceae</taxon>
        <taxon>Mycobacteroides</taxon>
    </lineage>
</organism>